<comment type="caution">
    <text evidence="2">The sequence shown here is derived from an EMBL/GenBank/DDBJ whole genome shotgun (WGS) entry which is preliminary data.</text>
</comment>
<evidence type="ECO:0000313" key="2">
    <source>
        <dbReference type="EMBL" id="GAD60270.1"/>
    </source>
</evidence>
<dbReference type="AlphaFoldDB" id="A0A8E0ND91"/>
<evidence type="ECO:0000256" key="1">
    <source>
        <dbReference type="SAM" id="SignalP"/>
    </source>
</evidence>
<sequence length="314" mass="34170">MMIALALASLLATTSAEAQEPSPSESVTRLEEVEVIGRPLDDLIQGFVNEVAAPNRGRQLARWPGPVCVGAGNLIPETAQFVVDRVSTVAEDMGLTPGAPGCRPNILIIATHDPDGMAQQMVEQRRRHFLPGGSGMDRGRSRLNAFQTSDQPVRWWAISMPVDSDTGQRAVRVPGECQGSCSSIQDYAPIISVRTPSQLHSQIVDDMSRVVVIIDMNQMEGVTALQLADYVAMVTLAQIDPQADTGRYASILNVFEDPAMTPSLTDWDLAYLTGLYDADRTRAIPRASRFEVASSIRRAHERLRAEADGDDASR</sequence>
<protein>
    <submittedName>
        <fullName evidence="2">Uncharacterized protein</fullName>
    </submittedName>
</protein>
<proteinExistence type="predicted"/>
<feature type="signal peptide" evidence="1">
    <location>
        <begin position="1"/>
        <end position="18"/>
    </location>
</feature>
<dbReference type="EMBL" id="BATC01000062">
    <property type="protein sequence ID" value="GAD60270.1"/>
    <property type="molecule type" value="Genomic_DNA"/>
</dbReference>
<evidence type="ECO:0000313" key="3">
    <source>
        <dbReference type="Proteomes" id="UP000016569"/>
    </source>
</evidence>
<dbReference type="RefSeq" id="WP_021698364.1">
    <property type="nucleotide sequence ID" value="NZ_BATC01000062.1"/>
</dbReference>
<reference evidence="3" key="1">
    <citation type="journal article" date="2013" name="Genome Announc.">
        <title>Draft Genome Sequence of the Dimorphic Prosthecate Bacterium Brevundimonas abyssalis TAR-001T.</title>
        <authorList>
            <person name="Tsubouchi T."/>
            <person name="Nishi S."/>
            <person name="Usui K."/>
            <person name="Shimane Y."/>
            <person name="Takaki Y."/>
            <person name="Maruyama T."/>
            <person name="Hatada Y."/>
        </authorList>
    </citation>
    <scope>NUCLEOTIDE SEQUENCE [LARGE SCALE GENOMIC DNA]</scope>
    <source>
        <strain evidence="3">TAR-001</strain>
    </source>
</reference>
<gene>
    <name evidence="2" type="ORF">MBEBAB_2520</name>
</gene>
<name>A0A8E0ND91_9CAUL</name>
<feature type="chain" id="PRO_5034773201" evidence="1">
    <location>
        <begin position="19"/>
        <end position="314"/>
    </location>
</feature>
<keyword evidence="3" id="KW-1185">Reference proteome</keyword>
<keyword evidence="1" id="KW-0732">Signal</keyword>
<accession>A0A8E0ND91</accession>
<dbReference type="Proteomes" id="UP000016569">
    <property type="component" value="Unassembled WGS sequence"/>
</dbReference>
<organism evidence="2 3">
    <name type="scientific">Brevundimonas abyssalis TAR-001</name>
    <dbReference type="NCBI Taxonomy" id="1391729"/>
    <lineage>
        <taxon>Bacteria</taxon>
        <taxon>Pseudomonadati</taxon>
        <taxon>Pseudomonadota</taxon>
        <taxon>Alphaproteobacteria</taxon>
        <taxon>Caulobacterales</taxon>
        <taxon>Caulobacteraceae</taxon>
        <taxon>Brevundimonas</taxon>
    </lineage>
</organism>